<name>A0ABX3A5R5_9GAMM</name>
<organism evidence="1 2">
    <name type="scientific">Piscirickettsia litoralis</name>
    <dbReference type="NCBI Taxonomy" id="1891921"/>
    <lineage>
        <taxon>Bacteria</taxon>
        <taxon>Pseudomonadati</taxon>
        <taxon>Pseudomonadota</taxon>
        <taxon>Gammaproteobacteria</taxon>
        <taxon>Thiotrichales</taxon>
        <taxon>Piscirickettsiaceae</taxon>
        <taxon>Piscirickettsia</taxon>
    </lineage>
</organism>
<gene>
    <name evidence="1" type="ORF">BGC07_12400</name>
</gene>
<reference evidence="1 2" key="1">
    <citation type="submission" date="2016-08" db="EMBL/GenBank/DDBJ databases">
        <title>Draft genome sequence of Candidatus Piscirickettsia litoralis, from seawater.</title>
        <authorList>
            <person name="Wan X."/>
            <person name="Lee A.J."/>
            <person name="Hou S."/>
            <person name="Donachie S.P."/>
        </authorList>
    </citation>
    <scope>NUCLEOTIDE SEQUENCE [LARGE SCALE GENOMIC DNA]</scope>
    <source>
        <strain evidence="1 2">Y2</strain>
    </source>
</reference>
<proteinExistence type="predicted"/>
<dbReference type="EMBL" id="MDTU01000001">
    <property type="protein sequence ID" value="ODN43567.1"/>
    <property type="molecule type" value="Genomic_DNA"/>
</dbReference>
<dbReference type="Proteomes" id="UP000094329">
    <property type="component" value="Unassembled WGS sequence"/>
</dbReference>
<evidence type="ECO:0000313" key="1">
    <source>
        <dbReference type="EMBL" id="ODN43567.1"/>
    </source>
</evidence>
<evidence type="ECO:0000313" key="2">
    <source>
        <dbReference type="Proteomes" id="UP000094329"/>
    </source>
</evidence>
<comment type="caution">
    <text evidence="1">The sequence shown here is derived from an EMBL/GenBank/DDBJ whole genome shotgun (WGS) entry which is preliminary data.</text>
</comment>
<accession>A0ABX3A5R5</accession>
<keyword evidence="2" id="KW-1185">Reference proteome</keyword>
<sequence length="75" mass="8984">MHILSSHKELTDWAINSDHHLEDGLPNFIKNKVIFANDLDKNKNYWKFIIKPIEDKFGLYHGVYIFMFTLTQIEF</sequence>
<protein>
    <submittedName>
        <fullName evidence="1">Uncharacterized protein</fullName>
    </submittedName>
</protein>